<dbReference type="AlphaFoldDB" id="A0A1W1CK55"/>
<evidence type="ECO:0008006" key="2">
    <source>
        <dbReference type="Google" id="ProtNLM"/>
    </source>
</evidence>
<name>A0A1W1CK55_9ZZZZ</name>
<dbReference type="EMBL" id="FPHL01000043">
    <property type="protein sequence ID" value="SFV66083.1"/>
    <property type="molecule type" value="Genomic_DNA"/>
</dbReference>
<organism evidence="1">
    <name type="scientific">hydrothermal vent metagenome</name>
    <dbReference type="NCBI Taxonomy" id="652676"/>
    <lineage>
        <taxon>unclassified sequences</taxon>
        <taxon>metagenomes</taxon>
        <taxon>ecological metagenomes</taxon>
    </lineage>
</organism>
<accession>A0A1W1CK55</accession>
<protein>
    <recommendedName>
        <fullName evidence="2">Cytochrome C</fullName>
    </recommendedName>
</protein>
<gene>
    <name evidence="1" type="ORF">MNB_SV-10-266</name>
</gene>
<evidence type="ECO:0000313" key="1">
    <source>
        <dbReference type="EMBL" id="SFV66083.1"/>
    </source>
</evidence>
<sequence length="140" mass="16337">MERFLRHITMLTAATTVLVMAEGYTQADRIADMQKMAQAMEDIQSGFFYNNVDIVKAGTKVLKNTIVNVRPIDSEVNNKDIYEKWLNNDLRMTHKIQKKIKRKATVLEERFADGDAIQALQEYSRIAQQCMKCHVRLRKW</sequence>
<reference evidence="1" key="1">
    <citation type="submission" date="2016-10" db="EMBL/GenBank/DDBJ databases">
        <authorList>
            <person name="de Groot N.N."/>
        </authorList>
    </citation>
    <scope>NUCLEOTIDE SEQUENCE</scope>
</reference>
<proteinExistence type="predicted"/>